<proteinExistence type="predicted"/>
<dbReference type="PROSITE" id="PS51724">
    <property type="entry name" value="SPOR"/>
    <property type="match status" value="1"/>
</dbReference>
<dbReference type="RefSeq" id="WP_011711961.1">
    <property type="nucleotide sequence ID" value="NC_008576.1"/>
</dbReference>
<dbReference type="Pfam" id="PF05036">
    <property type="entry name" value="SPOR"/>
    <property type="match status" value="1"/>
</dbReference>
<dbReference type="KEGG" id="mgm:Mmc1_0262"/>
<dbReference type="InterPro" id="IPR007730">
    <property type="entry name" value="SPOR-like_dom"/>
</dbReference>
<evidence type="ECO:0000313" key="2">
    <source>
        <dbReference type="EMBL" id="ABK42789.1"/>
    </source>
</evidence>
<evidence type="ECO:0000313" key="3">
    <source>
        <dbReference type="Proteomes" id="UP000002586"/>
    </source>
</evidence>
<sequence>MGALFRVDFTGLSSPNIGSLQKIEAIEIMDQSSSWLRIFGLLALMLFMFHPPQEGWSKNVAMPTEGGQNVPPVVTVAHGLHTVLLASTSRQDEAVATHLAVQKIGLQQVWCRKQPDMRPPQIQVIAGPYSTTTQAQQLRDWVARRTGIQGMLRVTQYPEVVPDAQTRLKTCGESGRRLPVNAPSTAAEGDYIVLVGAFGSQQNGTLVLENLLHKNIPARMKMVGQGERSRFNIMVGPFKDKWDAEDVVRLIKDETGLTAQYQQIH</sequence>
<reference evidence="2 3" key="2">
    <citation type="journal article" date="2012" name="Int. J. Syst. Evol. Microbiol.">
        <title>Magnetococcus marinus gen. nov., sp. nov., a marine, magnetotactic bacterium that represents a novel lineage (Magnetococcaceae fam. nov.; Magnetococcales ord. nov.) at the base of the Alphaproteobacteria.</title>
        <authorList>
            <person name="Bazylinski D.A."/>
            <person name="Williams T.J."/>
            <person name="Lefevre C.T."/>
            <person name="Berg R.J."/>
            <person name="Zhang C.L."/>
            <person name="Bowser S.S."/>
            <person name="Dean A.J."/>
            <person name="Beveridge T.J."/>
        </authorList>
    </citation>
    <scope>NUCLEOTIDE SEQUENCE [LARGE SCALE GENOMIC DNA]</scope>
    <source>
        <strain evidence="3">ATCC BAA-1437 / JCM 17883 / MC-1</strain>
    </source>
</reference>
<protein>
    <submittedName>
        <fullName evidence="2">Sporulation domain protein</fullName>
    </submittedName>
</protein>
<evidence type="ECO:0000259" key="1">
    <source>
        <dbReference type="PROSITE" id="PS51724"/>
    </source>
</evidence>
<dbReference type="GO" id="GO:0042834">
    <property type="term" value="F:peptidoglycan binding"/>
    <property type="evidence" value="ECO:0007669"/>
    <property type="project" value="InterPro"/>
</dbReference>
<keyword evidence="3" id="KW-1185">Reference proteome</keyword>
<dbReference type="SUPFAM" id="SSF110997">
    <property type="entry name" value="Sporulation related repeat"/>
    <property type="match status" value="1"/>
</dbReference>
<feature type="domain" description="SPOR" evidence="1">
    <location>
        <begin position="185"/>
        <end position="264"/>
    </location>
</feature>
<organism evidence="2 3">
    <name type="scientific">Magnetococcus marinus (strain ATCC BAA-1437 / JCM 17883 / MC-1)</name>
    <dbReference type="NCBI Taxonomy" id="156889"/>
    <lineage>
        <taxon>Bacteria</taxon>
        <taxon>Pseudomonadati</taxon>
        <taxon>Pseudomonadota</taxon>
        <taxon>Magnetococcia</taxon>
        <taxon>Magnetococcales</taxon>
        <taxon>Magnetococcaceae</taxon>
        <taxon>Magnetococcus</taxon>
    </lineage>
</organism>
<name>A0L496_MAGMM</name>
<gene>
    <name evidence="2" type="ordered locus">Mmc1_0262</name>
</gene>
<dbReference type="Gene3D" id="3.30.70.1070">
    <property type="entry name" value="Sporulation related repeat"/>
    <property type="match status" value="1"/>
</dbReference>
<dbReference type="InterPro" id="IPR036680">
    <property type="entry name" value="SPOR-like_sf"/>
</dbReference>
<dbReference type="Proteomes" id="UP000002586">
    <property type="component" value="Chromosome"/>
</dbReference>
<dbReference type="HOGENOM" id="CLU_1048890_0_0_5"/>
<accession>A0L496</accession>
<dbReference type="AlphaFoldDB" id="A0L496"/>
<dbReference type="EMBL" id="CP000471">
    <property type="protein sequence ID" value="ABK42789.1"/>
    <property type="molecule type" value="Genomic_DNA"/>
</dbReference>
<reference evidence="3" key="1">
    <citation type="journal article" date="2009" name="Appl. Environ. Microbiol.">
        <title>Complete genome sequence of the chemolithoautotrophic marine magnetotactic coccus strain MC-1.</title>
        <authorList>
            <person name="Schubbe S."/>
            <person name="Williams T.J."/>
            <person name="Xie G."/>
            <person name="Kiss H.E."/>
            <person name="Brettin T.S."/>
            <person name="Martinez D."/>
            <person name="Ross C.A."/>
            <person name="Schuler D."/>
            <person name="Cox B.L."/>
            <person name="Nealson K.H."/>
            <person name="Bazylinski D.A."/>
        </authorList>
    </citation>
    <scope>NUCLEOTIDE SEQUENCE [LARGE SCALE GENOMIC DNA]</scope>
    <source>
        <strain evidence="3">ATCC BAA-1437 / JCM 17883 / MC-1</strain>
    </source>
</reference>
<dbReference type="STRING" id="156889.Mmc1_0262"/>